<proteinExistence type="inferred from homology"/>
<evidence type="ECO:0000313" key="6">
    <source>
        <dbReference type="Proteomes" id="UP000242188"/>
    </source>
</evidence>
<comment type="similarity">
    <text evidence="2">Belongs to the peptidase C65 family. Otulin subfamily.</text>
</comment>
<feature type="compositionally biased region" description="Low complexity" evidence="4">
    <location>
        <begin position="526"/>
        <end position="537"/>
    </location>
</feature>
<organism evidence="5 6">
    <name type="scientific">Mizuhopecten yessoensis</name>
    <name type="common">Japanese scallop</name>
    <name type="synonym">Patinopecten yessoensis</name>
    <dbReference type="NCBI Taxonomy" id="6573"/>
    <lineage>
        <taxon>Eukaryota</taxon>
        <taxon>Metazoa</taxon>
        <taxon>Spiralia</taxon>
        <taxon>Lophotrochozoa</taxon>
        <taxon>Mollusca</taxon>
        <taxon>Bivalvia</taxon>
        <taxon>Autobranchia</taxon>
        <taxon>Pteriomorphia</taxon>
        <taxon>Pectinida</taxon>
        <taxon>Pectinoidea</taxon>
        <taxon>Pectinidae</taxon>
        <taxon>Mizuhopecten</taxon>
    </lineage>
</organism>
<feature type="compositionally biased region" description="Basic residues" evidence="4">
    <location>
        <begin position="170"/>
        <end position="179"/>
    </location>
</feature>
<evidence type="ECO:0000313" key="5">
    <source>
        <dbReference type="EMBL" id="OWF54973.1"/>
    </source>
</evidence>
<accession>A0A210R1N6</accession>
<feature type="region of interest" description="Disordered" evidence="4">
    <location>
        <begin position="406"/>
        <end position="485"/>
    </location>
</feature>
<dbReference type="GO" id="GO:0005737">
    <property type="term" value="C:cytoplasm"/>
    <property type="evidence" value="ECO:0007669"/>
    <property type="project" value="UniProtKB-SubCell"/>
</dbReference>
<comment type="caution">
    <text evidence="5">The sequence shown here is derived from an EMBL/GenBank/DDBJ whole genome shotgun (WGS) entry which is preliminary data.</text>
</comment>
<dbReference type="InterPro" id="IPR023235">
    <property type="entry name" value="FAM105"/>
</dbReference>
<feature type="compositionally biased region" description="Low complexity" evidence="4">
    <location>
        <begin position="438"/>
        <end position="467"/>
    </location>
</feature>
<dbReference type="STRING" id="6573.A0A210R1N6"/>
<feature type="region of interest" description="Disordered" evidence="4">
    <location>
        <begin position="693"/>
        <end position="737"/>
    </location>
</feature>
<dbReference type="EMBL" id="NEDP02000798">
    <property type="protein sequence ID" value="OWF54973.1"/>
    <property type="molecule type" value="Genomic_DNA"/>
</dbReference>
<keyword evidence="6" id="KW-1185">Reference proteome</keyword>
<gene>
    <name evidence="5" type="ORF">KP79_PYT17949</name>
</gene>
<dbReference type="PRINTS" id="PR02055">
    <property type="entry name" value="PROTEINF105"/>
</dbReference>
<comment type="subcellular location">
    <subcellularLocation>
        <location evidence="1">Cytoplasm</location>
    </subcellularLocation>
</comment>
<feature type="region of interest" description="Disordered" evidence="4">
    <location>
        <begin position="354"/>
        <end position="390"/>
    </location>
</feature>
<feature type="compositionally biased region" description="Polar residues" evidence="4">
    <location>
        <begin position="373"/>
        <end position="390"/>
    </location>
</feature>
<evidence type="ECO:0000256" key="1">
    <source>
        <dbReference type="ARBA" id="ARBA00004496"/>
    </source>
</evidence>
<feature type="compositionally biased region" description="Low complexity" evidence="4">
    <location>
        <begin position="634"/>
        <end position="647"/>
    </location>
</feature>
<dbReference type="GO" id="GO:0004843">
    <property type="term" value="F:cysteine-type deubiquitinase activity"/>
    <property type="evidence" value="ECO:0007669"/>
    <property type="project" value="TreeGrafter"/>
</dbReference>
<feature type="compositionally biased region" description="Basic and acidic residues" evidence="4">
    <location>
        <begin position="418"/>
        <end position="436"/>
    </location>
</feature>
<feature type="compositionally biased region" description="Polar residues" evidence="4">
    <location>
        <begin position="505"/>
        <end position="518"/>
    </location>
</feature>
<dbReference type="OrthoDB" id="6288034at2759"/>
<feature type="region of interest" description="Disordered" evidence="4">
    <location>
        <begin position="633"/>
        <end position="652"/>
    </location>
</feature>
<dbReference type="PANTHER" id="PTHR33662">
    <property type="entry name" value="OTU DEUBIQUITINASE WITH LINEAR LINKAGE-SPECIFICITY A-RELATED"/>
    <property type="match status" value="1"/>
</dbReference>
<evidence type="ECO:0000256" key="4">
    <source>
        <dbReference type="SAM" id="MobiDB-lite"/>
    </source>
</evidence>
<evidence type="ECO:0000256" key="3">
    <source>
        <dbReference type="ARBA" id="ARBA00022490"/>
    </source>
</evidence>
<sequence>MSHVCLYSLHGAVIRRGVNSPGVSLASAESLADLCCEFQHVVNSVIDGEKRLIAVIQFPFRGSVVRIDLSDPKTTSLLCAVSLGFGISTYILYRLYCRYIQPFFRKPPDGKSETTTSNKSTETNHDEEGSGMGNTGSNDESPPIRYNAREDVVVGLPERSPNIPMSPTKPRQRRRKQRKTINADKARPRRPRPRDGVSVSSDEGDNQLNISHDASDWETGSLKGNLSIKSLSERNVKYGFGNEKHCETNSEQKKVTDDPTEVEVMVDKENVDGTVQQREITVSDHSGHGVVDCSVLLTPPSEEEALAYANITNLRGLTHSTTPTSSTETDRSVLENYVSFGPLSSSGAMSGVMSSSGAMSISDQDEDKDVSAPNANTKILSNTGTTYNDNNKLHNQTLQQQMTGTLDNVPPLIATTDNHSRTTTDELIHNTPEKITRTSSSGDDTSNSSSPFKSASSHVHGQSSSSGNMSVDDEGTTDSLSSLSNRKFDKGFQQSLLHRLHEYSTGGSNSTSYETSPDISPYHRASSGVSSRQGSLSDLATSDSEIFNMDGSSSLAEQEFSKIEGEIGHLDEEFVSLNTKLVELMSKSATASSGNSAILPSLCVDIESNSIPASPVRKQNDALLSNKKLKHCVSGNSSQSHSDSSFSPQHLQSDGVDLSWEYYDMDPENLPGDSQFKEEAEHDLGNIVVQKEESSDGISAAGEDNGHTTCDDLEMDSCNDGTGENNYPKNDQSTTGSVQIGNKVNIVDYAEREWKGETDKASTIKQAYTEVVKMIPCQNLQPIRGDNYCGIRGCVFQCLSNMLSPRCAWRSLDHTLSLLHATYTDPASSLHCWTFASRLTPQEPLSQMQACLTYLFSKFEDAEQMSAYEERRLWATSLLNSDPAGDVMLMEGVKLLMLLEAVRLYNRSQTGADVPLFVWLMFARDTSDTPAKFVTNHLNCVGDTAGLEQVGLQGRTLTWVTVTEWGFLTLSWS</sequence>
<dbReference type="Proteomes" id="UP000242188">
    <property type="component" value="Unassembled WGS sequence"/>
</dbReference>
<feature type="region of interest" description="Disordered" evidence="4">
    <location>
        <begin position="503"/>
        <end position="537"/>
    </location>
</feature>
<dbReference type="Pfam" id="PF16218">
    <property type="entry name" value="Peptidase_C101"/>
    <property type="match status" value="1"/>
</dbReference>
<reference evidence="5 6" key="1">
    <citation type="journal article" date="2017" name="Nat. Ecol. Evol.">
        <title>Scallop genome provides insights into evolution of bilaterian karyotype and development.</title>
        <authorList>
            <person name="Wang S."/>
            <person name="Zhang J."/>
            <person name="Jiao W."/>
            <person name="Li J."/>
            <person name="Xun X."/>
            <person name="Sun Y."/>
            <person name="Guo X."/>
            <person name="Huan P."/>
            <person name="Dong B."/>
            <person name="Zhang L."/>
            <person name="Hu X."/>
            <person name="Sun X."/>
            <person name="Wang J."/>
            <person name="Zhao C."/>
            <person name="Wang Y."/>
            <person name="Wang D."/>
            <person name="Huang X."/>
            <person name="Wang R."/>
            <person name="Lv J."/>
            <person name="Li Y."/>
            <person name="Zhang Z."/>
            <person name="Liu B."/>
            <person name="Lu W."/>
            <person name="Hui Y."/>
            <person name="Liang J."/>
            <person name="Zhou Z."/>
            <person name="Hou R."/>
            <person name="Li X."/>
            <person name="Liu Y."/>
            <person name="Li H."/>
            <person name="Ning X."/>
            <person name="Lin Y."/>
            <person name="Zhao L."/>
            <person name="Xing Q."/>
            <person name="Dou J."/>
            <person name="Li Y."/>
            <person name="Mao J."/>
            <person name="Guo H."/>
            <person name="Dou H."/>
            <person name="Li T."/>
            <person name="Mu C."/>
            <person name="Jiang W."/>
            <person name="Fu Q."/>
            <person name="Fu X."/>
            <person name="Miao Y."/>
            <person name="Liu J."/>
            <person name="Yu Q."/>
            <person name="Li R."/>
            <person name="Liao H."/>
            <person name="Li X."/>
            <person name="Kong Y."/>
            <person name="Jiang Z."/>
            <person name="Chourrout D."/>
            <person name="Li R."/>
            <person name="Bao Z."/>
        </authorList>
    </citation>
    <scope>NUCLEOTIDE SEQUENCE [LARGE SCALE GENOMIC DNA]</scope>
    <source>
        <strain evidence="5 6">PY_sf001</strain>
    </source>
</reference>
<dbReference type="PANTHER" id="PTHR33662:SF3">
    <property type="entry name" value="FIBROUS SHEATH CABYR-BINDING PROTEIN-LIKE-RELATED"/>
    <property type="match status" value="1"/>
</dbReference>
<protein>
    <submittedName>
        <fullName evidence="5">Ubiquitin thioesterase otulin</fullName>
    </submittedName>
</protein>
<keyword evidence="3" id="KW-0963">Cytoplasm</keyword>
<dbReference type="AlphaFoldDB" id="A0A210R1N6"/>
<evidence type="ECO:0000256" key="2">
    <source>
        <dbReference type="ARBA" id="ARBA00010267"/>
    </source>
</evidence>
<feature type="region of interest" description="Disordered" evidence="4">
    <location>
        <begin position="107"/>
        <end position="221"/>
    </location>
</feature>
<name>A0A210R1N6_MIZYE</name>
<feature type="compositionally biased region" description="Polar residues" evidence="4">
    <location>
        <begin position="719"/>
        <end position="737"/>
    </location>
</feature>
<dbReference type="GO" id="GO:1990108">
    <property type="term" value="P:protein linear deubiquitination"/>
    <property type="evidence" value="ECO:0007669"/>
    <property type="project" value="TreeGrafter"/>
</dbReference>
<feature type="compositionally biased region" description="Polar residues" evidence="4">
    <location>
        <begin position="198"/>
        <end position="212"/>
    </location>
</feature>